<evidence type="ECO:0000313" key="2">
    <source>
        <dbReference type="Proteomes" id="UP000708208"/>
    </source>
</evidence>
<evidence type="ECO:0000313" key="1">
    <source>
        <dbReference type="EMBL" id="CAG7724404.1"/>
    </source>
</evidence>
<dbReference type="EMBL" id="CAJVCH010109442">
    <property type="protein sequence ID" value="CAG7724404.1"/>
    <property type="molecule type" value="Genomic_DNA"/>
</dbReference>
<name>A0A8J2KE49_9HEXA</name>
<proteinExistence type="predicted"/>
<protein>
    <submittedName>
        <fullName evidence="1">Uncharacterized protein</fullName>
    </submittedName>
</protein>
<organism evidence="1 2">
    <name type="scientific">Allacma fusca</name>
    <dbReference type="NCBI Taxonomy" id="39272"/>
    <lineage>
        <taxon>Eukaryota</taxon>
        <taxon>Metazoa</taxon>
        <taxon>Ecdysozoa</taxon>
        <taxon>Arthropoda</taxon>
        <taxon>Hexapoda</taxon>
        <taxon>Collembola</taxon>
        <taxon>Symphypleona</taxon>
        <taxon>Sminthuridae</taxon>
        <taxon>Allacma</taxon>
    </lineage>
</organism>
<sequence length="61" mass="7165">MYTVRYPSEREKRFKFAVVAATVLYVKKVNAKNVYGQVPFGKREKRFKCAVMTAKVSMRKE</sequence>
<gene>
    <name evidence="1" type="ORF">AFUS01_LOCUS13432</name>
</gene>
<accession>A0A8J2KE49</accession>
<feature type="non-terminal residue" evidence="1">
    <location>
        <position position="1"/>
    </location>
</feature>
<keyword evidence="2" id="KW-1185">Reference proteome</keyword>
<dbReference type="Proteomes" id="UP000708208">
    <property type="component" value="Unassembled WGS sequence"/>
</dbReference>
<comment type="caution">
    <text evidence="1">The sequence shown here is derived from an EMBL/GenBank/DDBJ whole genome shotgun (WGS) entry which is preliminary data.</text>
</comment>
<reference evidence="1" key="1">
    <citation type="submission" date="2021-06" db="EMBL/GenBank/DDBJ databases">
        <authorList>
            <person name="Hodson N. C."/>
            <person name="Mongue J. A."/>
            <person name="Jaron S. K."/>
        </authorList>
    </citation>
    <scope>NUCLEOTIDE SEQUENCE</scope>
</reference>
<dbReference type="AlphaFoldDB" id="A0A8J2KE49"/>